<feature type="compositionally biased region" description="Polar residues" evidence="1">
    <location>
        <begin position="285"/>
        <end position="303"/>
    </location>
</feature>
<dbReference type="AlphaFoldDB" id="A0A3M7M917"/>
<reference evidence="2 3" key="1">
    <citation type="journal article" date="2014" name="PLoS ONE">
        <title>De novo Genome Assembly of the Fungal Plant Pathogen Pyrenophora semeniperda.</title>
        <authorList>
            <person name="Soliai M.M."/>
            <person name="Meyer S.E."/>
            <person name="Udall J.A."/>
            <person name="Elzinga D.E."/>
            <person name="Hermansen R.A."/>
            <person name="Bodily P.M."/>
            <person name="Hart A.A."/>
            <person name="Coleman C.E."/>
        </authorList>
    </citation>
    <scope>NUCLEOTIDE SEQUENCE [LARGE SCALE GENOMIC DNA]</scope>
    <source>
        <strain evidence="2 3">CCB06</strain>
        <tissue evidence="2">Mycelium</tissue>
    </source>
</reference>
<sequence>MDVDSVDSDVPSGDTATMQALESKLGRDLLGALPDLDSLDFHQQDDEEYLPIYLHLGICGDEVSDKVCDLYFYMKPSTKNGSAPGTCIVIGNTVAGMGKGNTGTQIDLQRLLNMKTSGIAQLVWPFRAIDHPEQFKAVAKWCFIKAAESHVFGFKDHDIPYNESFQSQLSKACDRIMNAKNGGIKMGVDKKANDKVTLALMKLKSEKRTTNISGNVARDVLETGLSNLDDLPPGFLRMIDAPDRRNSSRSSPNSHAGPAIKEDARTPDMIFSFTSQQAEFLHETNALSRRNNSPYGLNSSAGSATKEDAGTPDMMFSSSSPLAEPLPSGPSRSPRDRFNGLHGRSRLFDVGSSKSSPSPPRSGMPASRSEARRRERIAEKKTLARTEEDNGGVHNPQAQEEARFEKEGKLC</sequence>
<feature type="compositionally biased region" description="Basic and acidic residues" evidence="1">
    <location>
        <begin position="400"/>
        <end position="411"/>
    </location>
</feature>
<name>A0A3M7M917_9PLEO</name>
<dbReference type="EMBL" id="KE747825">
    <property type="protein sequence ID" value="RMZ70894.1"/>
    <property type="molecule type" value="Genomic_DNA"/>
</dbReference>
<evidence type="ECO:0000313" key="3">
    <source>
        <dbReference type="Proteomes" id="UP000265663"/>
    </source>
</evidence>
<feature type="region of interest" description="Disordered" evidence="1">
    <location>
        <begin position="285"/>
        <end position="411"/>
    </location>
</feature>
<gene>
    <name evidence="2" type="ORF">GMOD_00008551</name>
</gene>
<feature type="region of interest" description="Disordered" evidence="1">
    <location>
        <begin position="232"/>
        <end position="265"/>
    </location>
</feature>
<evidence type="ECO:0000313" key="2">
    <source>
        <dbReference type="EMBL" id="RMZ70894.1"/>
    </source>
</evidence>
<protein>
    <submittedName>
        <fullName evidence="2">Uncharacterized protein</fullName>
    </submittedName>
</protein>
<dbReference type="Proteomes" id="UP000265663">
    <property type="component" value="Unassembled WGS sequence"/>
</dbReference>
<accession>A0A3M7M917</accession>
<dbReference type="OrthoDB" id="3688256at2759"/>
<evidence type="ECO:0000256" key="1">
    <source>
        <dbReference type="SAM" id="MobiDB-lite"/>
    </source>
</evidence>
<proteinExistence type="predicted"/>
<keyword evidence="3" id="KW-1185">Reference proteome</keyword>
<feature type="compositionally biased region" description="Low complexity" evidence="1">
    <location>
        <begin position="317"/>
        <end position="331"/>
    </location>
</feature>
<feature type="compositionally biased region" description="Basic and acidic residues" evidence="1">
    <location>
        <begin position="369"/>
        <end position="388"/>
    </location>
</feature>
<organism evidence="2 3">
    <name type="scientific">Pyrenophora seminiperda CCB06</name>
    <dbReference type="NCBI Taxonomy" id="1302712"/>
    <lineage>
        <taxon>Eukaryota</taxon>
        <taxon>Fungi</taxon>
        <taxon>Dikarya</taxon>
        <taxon>Ascomycota</taxon>
        <taxon>Pezizomycotina</taxon>
        <taxon>Dothideomycetes</taxon>
        <taxon>Pleosporomycetidae</taxon>
        <taxon>Pleosporales</taxon>
        <taxon>Pleosporineae</taxon>
        <taxon>Pleosporaceae</taxon>
        <taxon>Pyrenophora</taxon>
    </lineage>
</organism>